<feature type="region of interest" description="Disordered" evidence="2">
    <location>
        <begin position="1124"/>
        <end position="1146"/>
    </location>
</feature>
<dbReference type="InterPro" id="IPR024584">
    <property type="entry name" value="Tuberin_N"/>
</dbReference>
<accession>A0A6A4WUC4</accession>
<dbReference type="Pfam" id="PF11864">
    <property type="entry name" value="DUF3384"/>
    <property type="match status" value="1"/>
</dbReference>
<dbReference type="GO" id="GO:0051726">
    <property type="term" value="P:regulation of cell cycle"/>
    <property type="evidence" value="ECO:0007669"/>
    <property type="project" value="TreeGrafter"/>
</dbReference>
<dbReference type="Gene3D" id="3.40.50.11210">
    <property type="entry name" value="Rap/Ran-GAP"/>
    <property type="match status" value="1"/>
</dbReference>
<dbReference type="FunFam" id="3.40.50.11210:FF:000001">
    <property type="entry name" value="Ral GTPase-activating protein subunit alpha-1 isoform 1"/>
    <property type="match status" value="1"/>
</dbReference>
<dbReference type="SUPFAM" id="SSF48371">
    <property type="entry name" value="ARM repeat"/>
    <property type="match status" value="1"/>
</dbReference>
<reference evidence="4 5" key="1">
    <citation type="submission" date="2019-07" db="EMBL/GenBank/DDBJ databases">
        <title>Draft genome assembly of a fouling barnacle, Amphibalanus amphitrite (Darwin, 1854): The first reference genome for Thecostraca.</title>
        <authorList>
            <person name="Kim W."/>
        </authorList>
    </citation>
    <scope>NUCLEOTIDE SEQUENCE [LARGE SCALE GENOMIC DNA]</scope>
    <source>
        <strain evidence="4">SNU_AA5</strain>
        <tissue evidence="4">Soma without cirri and trophi</tissue>
    </source>
</reference>
<dbReference type="EMBL" id="VIIS01000456">
    <property type="protein sequence ID" value="KAF0308869.1"/>
    <property type="molecule type" value="Genomic_DNA"/>
</dbReference>
<proteinExistence type="predicted"/>
<dbReference type="InterPro" id="IPR016024">
    <property type="entry name" value="ARM-type_fold"/>
</dbReference>
<dbReference type="GO" id="GO:0005096">
    <property type="term" value="F:GTPase activator activity"/>
    <property type="evidence" value="ECO:0007669"/>
    <property type="project" value="UniProtKB-KW"/>
</dbReference>
<dbReference type="InterPro" id="IPR018515">
    <property type="entry name" value="Tuberin-type_domain"/>
</dbReference>
<feature type="compositionally biased region" description="Polar residues" evidence="2">
    <location>
        <begin position="1277"/>
        <end position="1290"/>
    </location>
</feature>
<feature type="compositionally biased region" description="Low complexity" evidence="2">
    <location>
        <begin position="952"/>
        <end position="961"/>
    </location>
</feature>
<dbReference type="GO" id="GO:0046627">
    <property type="term" value="P:negative regulation of insulin receptor signaling pathway"/>
    <property type="evidence" value="ECO:0007669"/>
    <property type="project" value="TreeGrafter"/>
</dbReference>
<feature type="compositionally biased region" description="Basic and acidic residues" evidence="2">
    <location>
        <begin position="1608"/>
        <end position="1618"/>
    </location>
</feature>
<dbReference type="Proteomes" id="UP000440578">
    <property type="component" value="Unassembled WGS sequence"/>
</dbReference>
<evidence type="ECO:0000259" key="3">
    <source>
        <dbReference type="PROSITE" id="PS50085"/>
    </source>
</evidence>
<name>A0A6A4WUC4_AMPAM</name>
<gene>
    <name evidence="4" type="primary">Tsc2</name>
    <name evidence="4" type="ORF">FJT64_019947</name>
</gene>
<feature type="compositionally biased region" description="Pro residues" evidence="2">
    <location>
        <begin position="1224"/>
        <end position="1234"/>
    </location>
</feature>
<feature type="compositionally biased region" description="Low complexity" evidence="2">
    <location>
        <begin position="1213"/>
        <end position="1223"/>
    </location>
</feature>
<dbReference type="GO" id="GO:0051898">
    <property type="term" value="P:negative regulation of phosphatidylinositol 3-kinase/protein kinase B signal transduction"/>
    <property type="evidence" value="ECO:0007669"/>
    <property type="project" value="TreeGrafter"/>
</dbReference>
<dbReference type="GO" id="GO:0033596">
    <property type="term" value="C:TSC1-TSC2 complex"/>
    <property type="evidence" value="ECO:0007669"/>
    <property type="project" value="InterPro"/>
</dbReference>
<dbReference type="GO" id="GO:0032007">
    <property type="term" value="P:negative regulation of TOR signaling"/>
    <property type="evidence" value="ECO:0007669"/>
    <property type="project" value="InterPro"/>
</dbReference>
<feature type="domain" description="Rap-GAP" evidence="3">
    <location>
        <begin position="1368"/>
        <end position="1603"/>
    </location>
</feature>
<dbReference type="PRINTS" id="PR01431">
    <property type="entry name" value="TUBERIN"/>
</dbReference>
<organism evidence="4 5">
    <name type="scientific">Amphibalanus amphitrite</name>
    <name type="common">Striped barnacle</name>
    <name type="synonym">Balanus amphitrite</name>
    <dbReference type="NCBI Taxonomy" id="1232801"/>
    <lineage>
        <taxon>Eukaryota</taxon>
        <taxon>Metazoa</taxon>
        <taxon>Ecdysozoa</taxon>
        <taxon>Arthropoda</taxon>
        <taxon>Crustacea</taxon>
        <taxon>Multicrustacea</taxon>
        <taxon>Cirripedia</taxon>
        <taxon>Thoracica</taxon>
        <taxon>Thoracicalcarea</taxon>
        <taxon>Balanomorpha</taxon>
        <taxon>Balanoidea</taxon>
        <taxon>Balanidae</taxon>
        <taxon>Amphibalaninae</taxon>
        <taxon>Amphibalanus</taxon>
    </lineage>
</organism>
<comment type="caution">
    <text evidence="4">The sequence shown here is derived from an EMBL/GenBank/DDBJ whole genome shotgun (WGS) entry which is preliminary data.</text>
</comment>
<dbReference type="PROSITE" id="PS50085">
    <property type="entry name" value="RAPGAP"/>
    <property type="match status" value="1"/>
</dbReference>
<dbReference type="PANTHER" id="PTHR10063:SF0">
    <property type="entry name" value="TUBERIN"/>
    <property type="match status" value="1"/>
</dbReference>
<keyword evidence="5" id="KW-1185">Reference proteome</keyword>
<dbReference type="InterPro" id="IPR027107">
    <property type="entry name" value="Tuberin/Ral-act_asu"/>
</dbReference>
<feature type="compositionally biased region" description="Pro residues" evidence="2">
    <location>
        <begin position="994"/>
        <end position="1005"/>
    </location>
</feature>
<feature type="compositionally biased region" description="Acidic residues" evidence="2">
    <location>
        <begin position="1241"/>
        <end position="1251"/>
    </location>
</feature>
<dbReference type="PANTHER" id="PTHR10063">
    <property type="entry name" value="TUBERIN"/>
    <property type="match status" value="1"/>
</dbReference>
<evidence type="ECO:0000313" key="4">
    <source>
        <dbReference type="EMBL" id="KAF0308869.1"/>
    </source>
</evidence>
<feature type="region of interest" description="Disordered" evidence="2">
    <location>
        <begin position="934"/>
        <end position="1006"/>
    </location>
</feature>
<evidence type="ECO:0000256" key="1">
    <source>
        <dbReference type="ARBA" id="ARBA00022468"/>
    </source>
</evidence>
<dbReference type="GO" id="GO:0005634">
    <property type="term" value="C:nucleus"/>
    <property type="evidence" value="ECO:0007669"/>
    <property type="project" value="InterPro"/>
</dbReference>
<dbReference type="Pfam" id="PF02145">
    <property type="entry name" value="Rap_GAP"/>
    <property type="match status" value="1"/>
</dbReference>
<dbReference type="GO" id="GO:0030178">
    <property type="term" value="P:negative regulation of Wnt signaling pathway"/>
    <property type="evidence" value="ECO:0007669"/>
    <property type="project" value="TreeGrafter"/>
</dbReference>
<evidence type="ECO:0000256" key="2">
    <source>
        <dbReference type="SAM" id="MobiDB-lite"/>
    </source>
</evidence>
<protein>
    <submittedName>
        <fullName evidence="4">Tuberin</fullName>
    </submittedName>
</protein>
<dbReference type="GO" id="GO:0051056">
    <property type="term" value="P:regulation of small GTPase mediated signal transduction"/>
    <property type="evidence" value="ECO:0007669"/>
    <property type="project" value="InterPro"/>
</dbReference>
<dbReference type="Pfam" id="PF03542">
    <property type="entry name" value="Tuberin"/>
    <property type="match status" value="1"/>
</dbReference>
<dbReference type="InterPro" id="IPR003913">
    <property type="entry name" value="Tuberin"/>
</dbReference>
<keyword evidence="1" id="KW-0343">GTPase activation</keyword>
<dbReference type="InterPro" id="IPR035974">
    <property type="entry name" value="Rap/Ran-GAP_sf"/>
</dbReference>
<dbReference type="SUPFAM" id="SSF111347">
    <property type="entry name" value="Rap/Ran-GAP"/>
    <property type="match status" value="1"/>
</dbReference>
<evidence type="ECO:0000313" key="5">
    <source>
        <dbReference type="Proteomes" id="UP000440578"/>
    </source>
</evidence>
<feature type="region of interest" description="Disordered" evidence="2">
    <location>
        <begin position="1608"/>
        <end position="1629"/>
    </location>
</feature>
<dbReference type="InterPro" id="IPR000331">
    <property type="entry name" value="Rap/Ran_GAP_dom"/>
</dbReference>
<feature type="region of interest" description="Disordered" evidence="2">
    <location>
        <begin position="1210"/>
        <end position="1297"/>
    </location>
</feature>
<dbReference type="OrthoDB" id="5797019at2759"/>
<sequence>MSKEKDKHFQDKLKKFFKHNRDGSNYSQYLSQPFEYTADLQQSLRSHSQPGTRVRALQDLVERVRRQRLDDLQLVSLVADVADLLEPTAARDTRQAVLAALTALVAGQLEHMTAAKEELLGLVDRHNVAEDLLPRVRLLSALTENGRNLTYIEEEMPSLLVRLLPEALLQPVAGGGQRELLTLLQNTVKFNAAYVEPEHVRRCLELVYERAAAEPGGLDTASCLSLLDVILCYRDLPRGALVRLSALLARLVCRPEHAKHAWRIMRNLLGTSMGPVTLQVLTDIIMNRSNANDAPLLKGCVFFGATALWGGEERVASLLHRPGALLPALAAALDSPQPAIWHEVALELRRLVSGPQAGELLPHAWDALLDLVDRLYGEAVSGRPPLAQAAQQVRAHLAALLAAIEQLVAAGRFSGDDARLAQTLELCAADRPEANVVATVRDTADRLLTYRYTWLPELRQLVARYFERERRTAVRLAVCDVLQRVWDGFRSLEAGPLLETVLLPAAAGLPAEPDPLVRARLVSLLVRVAGTCRSPHCLEVMTVLEKVLNAPLEAGRPPAAGEVAALVAAAEGFCELLSIHLDSLPSALAVKAYRAMVDHLGRHYTTPEVLLAAPEVREPLLLTLLSLRVDCREQIGLPDPATGVVRFSPHLLAEQRNADAPAGGPAPAVTDGAPHKLGPSETRVSLAGVCLTVISALRHERDFALLSELLRRVPRLLENKALVVSEQGADVDYFAQAMCQLTADITPALCSRLVNVPADVKTSDLQSLVYPILVSLTSYHGHMSMPMHRRLIGSLESGLRSRCAPQCMTALTVCALGMREAMAKVIHDVLFGMSKLSATVAMGNSVLEFISTLIRIPKVYSCFNEEKYMSIFAIVLPYTNPAKFNHYIVSLAHHVIAMWFLKCRVKYRRGVVKYIIKGLKTNFSSIQELLRQQQASKQAADNEDSSNRRRSSSLSDRASQARGRETRTFSLSRRAQETPPDPGGRRGSLAVGGGPPPPPPPPPIPVTEELIKFHRELTETCVDLMSRYTGANFAVLPERTAVMELLLAGGLSNTWVIGNRLVTITVGGCGGTPQPQPPAPSAPLEVRRRHISTPVGRGAPVAESPPLRDDSQLKVRAAAAAAAAAAGDQPNSPYDSGQQGTGAGPGGGRLCSCWCQGWAEVLVRRPSGNMAWMTRLENRQLVDSDELPLPDLLSLIAPGTADQTMEKLLKQTESPAESATSPPASAPVSPPAPPEISIIQEDGDGASEAPDEGGGPRRLLPLSRTRSGETRRHSLFKSVSGSQMPPQSSPRLGRDRSHTISVMSPTRRAPALGRAGRGRPDWACCPSRCCCSCSTAPSWTPASRIPEPAPANCDVLLLENGPETERTLAVFDRITPMETHKIGVLYVGAGQAGDEPAILRNQCGSTRYNQFLKGLGHLVELTEAHPKKTFLAGLDRSEKRSDGRFAIMWEDDLMQVLFHVATMMPTVDERCNNKKMHIGNDFVLIVYNESGQPFNITSIRAQFCYAGVVVEPLDHGTNRYRRQHQGKTAGRRPAVPQELFGHTEVTLVSDQNVAAMARQLALHANLASLIQQRGVAGPDPYASNWLERLRHIKRVRRRVADARQRRLQERRKAGEDMAPHSVDFTQLLE</sequence>